<dbReference type="Proteomes" id="UP000053477">
    <property type="component" value="Unassembled WGS sequence"/>
</dbReference>
<proteinExistence type="predicted"/>
<reference evidence="1 2" key="1">
    <citation type="submission" date="2015-04" db="EMBL/GenBank/DDBJ databases">
        <title>Complete genome sequence of Schizopora paradoxa KUC8140, a cosmopolitan wood degrader in East Asia.</title>
        <authorList>
            <consortium name="DOE Joint Genome Institute"/>
            <person name="Min B."/>
            <person name="Park H."/>
            <person name="Jang Y."/>
            <person name="Kim J.-J."/>
            <person name="Kim K.H."/>
            <person name="Pangilinan J."/>
            <person name="Lipzen A."/>
            <person name="Riley R."/>
            <person name="Grigoriev I.V."/>
            <person name="Spatafora J.W."/>
            <person name="Choi I.-G."/>
        </authorList>
    </citation>
    <scope>NUCLEOTIDE SEQUENCE [LARGE SCALE GENOMIC DNA]</scope>
    <source>
        <strain evidence="1 2">KUC8140</strain>
    </source>
</reference>
<name>A0A0H2RFS2_9AGAM</name>
<gene>
    <name evidence="1" type="ORF">SCHPADRAFT_948344</name>
</gene>
<evidence type="ECO:0000313" key="2">
    <source>
        <dbReference type="Proteomes" id="UP000053477"/>
    </source>
</evidence>
<sequence length="59" mass="6677">MTSINMPELAGTWIDVIISAEPSYALPGLLCSWENKEKYVLGVFDAWELDYVIKVIKNT</sequence>
<organism evidence="1 2">
    <name type="scientific">Schizopora paradoxa</name>
    <dbReference type="NCBI Taxonomy" id="27342"/>
    <lineage>
        <taxon>Eukaryota</taxon>
        <taxon>Fungi</taxon>
        <taxon>Dikarya</taxon>
        <taxon>Basidiomycota</taxon>
        <taxon>Agaricomycotina</taxon>
        <taxon>Agaricomycetes</taxon>
        <taxon>Hymenochaetales</taxon>
        <taxon>Schizoporaceae</taxon>
        <taxon>Schizopora</taxon>
    </lineage>
</organism>
<protein>
    <submittedName>
        <fullName evidence="1">Uncharacterized protein</fullName>
    </submittedName>
</protein>
<keyword evidence="2" id="KW-1185">Reference proteome</keyword>
<evidence type="ECO:0000313" key="1">
    <source>
        <dbReference type="EMBL" id="KLO03781.1"/>
    </source>
</evidence>
<accession>A0A0H2RFS2</accession>
<dbReference type="AlphaFoldDB" id="A0A0H2RFS2"/>
<dbReference type="InParanoid" id="A0A0H2RFS2"/>
<dbReference type="EMBL" id="KQ087043">
    <property type="protein sequence ID" value="KLO03781.1"/>
    <property type="molecule type" value="Genomic_DNA"/>
</dbReference>